<proteinExistence type="predicted"/>
<sequence length="1170" mass="129554">MGVLSFLFVCCKLLVFLSESSFASDTITSSQSLSDGRTLVSKEGSFELGFFSPGSSKNRYVGICQNKSVVWSANLSKEVRIPVVLQLLDSGNLVLRGERDGGSETYLWQSFDYPSDTLLPGMKLGWDLKTGLERRITSWKSPDDPSPGNFTWAVERQDNPELMMWKGSRKFQRSGPWNGLKFSATSLRPNPIFNFSFVSNEDELYFTIDLIDKAVFSRIVMNQTLYLRQRFTWDKATQSWELDLCDTYALCGAYGICIISGMPVCQCLKGFKQKSRGYVDWSQGCVRDKSLNYSRQDGFIKFTAMKLPDATRSWVSKSMNLNECWEKCLDDSSCMAYTNSYIRGEGSGCAMWFGELIDMRDFPDAGQDLYIRMSASEIEYADQGAKSKPTTKIVVIVVPTAALLAAVLIAGYLIHKRRRNIVVNIIQYFRENRNMDLELPLFELATIANATDNFSINNKLGEGGFGLVYKPRELPIWSSVYWDGPEVPFSVWGDFYLSVGLYEHIHCISGLTSRLASYNVLSVPVYSRKLIAYESDEETEDSSLNLSIPTDFLHPSSSVGPSHGRDTLEYPRLLATSPSSELELVGNRGGPASGSGENHSSGGVGVPEEVGDGEGSSSEASRPPKKRNLGHKEILLVVPGKCDVPSRPPRGYVTMHLESFKLGARLSLQRYFAKILGGMHLAPGQLHPNGWRVLSAMYVLWERCGSEEPSLVEVKHLYQRRSSPKEAGWYYFMSSSAKRKPITGFPSSCKNWKNKLFFAGGKWCTAARSLGGDIYLPTHFVTPESWGLVKDLEDRPLLQVKTALVNASTCQDLLSPTNLVCSGLVDIAAGMDNKILSAMTRKRGRAPSSSSNPPPLPKKANVGQPKVSVPTLPLPPPRKNGGEKVSDKSPEISIQSGDRSSPLPSRDQGDYLSPYQKDYGKSVGPKMVKDIESMNLSELAGSLQRVSFKLATLVSCYKNRSIRHERRLQADNQDLKKKAESADRSKEKLLDLHKQIMDLEEKLAMAESTSVKLENELGDLKSDLQATQSERDTLKTTLEGEIKSLNEQLAEAKGKSADVDDRLDAEYNSGVGFCYKCIMFVLKEEYPELNMSKLEDGVQKYMAEVDQGNKEQGDQDQVKAPLGGVQAAEAGDRAPEVGQGSLPPPLDVADPLLPEIADPSTVEAANPHNL</sequence>
<organism evidence="1 2">
    <name type="scientific">Citrus sinensis</name>
    <name type="common">Sweet orange</name>
    <name type="synonym">Citrus aurantium var. sinensis</name>
    <dbReference type="NCBI Taxonomy" id="2711"/>
    <lineage>
        <taxon>Eukaryota</taxon>
        <taxon>Viridiplantae</taxon>
        <taxon>Streptophyta</taxon>
        <taxon>Embryophyta</taxon>
        <taxon>Tracheophyta</taxon>
        <taxon>Spermatophyta</taxon>
        <taxon>Magnoliopsida</taxon>
        <taxon>eudicotyledons</taxon>
        <taxon>Gunneridae</taxon>
        <taxon>Pentapetalae</taxon>
        <taxon>rosids</taxon>
        <taxon>malvids</taxon>
        <taxon>Sapindales</taxon>
        <taxon>Rutaceae</taxon>
        <taxon>Aurantioideae</taxon>
        <taxon>Citrus</taxon>
    </lineage>
</organism>
<evidence type="ECO:0000313" key="1">
    <source>
        <dbReference type="EMBL" id="KAH9803147.1"/>
    </source>
</evidence>
<comment type="caution">
    <text evidence="1">The sequence shown here is derived from an EMBL/GenBank/DDBJ whole genome shotgun (WGS) entry which is preliminary data.</text>
</comment>
<protein>
    <submittedName>
        <fullName evidence="1">Receptor-like serine/threonine-protein kinase SD1-8</fullName>
    </submittedName>
</protein>
<accession>A0ACB8NY27</accession>
<keyword evidence="2" id="KW-1185">Reference proteome</keyword>
<name>A0ACB8NY27_CITSI</name>
<evidence type="ECO:0000313" key="2">
    <source>
        <dbReference type="Proteomes" id="UP000829398"/>
    </source>
</evidence>
<reference evidence="2" key="1">
    <citation type="journal article" date="2023" name="Hortic. Res.">
        <title>A chromosome-level phased genome enabling allele-level studies in sweet orange: a case study on citrus Huanglongbing tolerance.</title>
        <authorList>
            <person name="Wu B."/>
            <person name="Yu Q."/>
            <person name="Deng Z."/>
            <person name="Duan Y."/>
            <person name="Luo F."/>
            <person name="Gmitter F. Jr."/>
        </authorList>
    </citation>
    <scope>NUCLEOTIDE SEQUENCE [LARGE SCALE GENOMIC DNA]</scope>
    <source>
        <strain evidence="2">cv. Valencia</strain>
    </source>
</reference>
<gene>
    <name evidence="1" type="ORF">KPL71_001656</name>
</gene>
<dbReference type="Proteomes" id="UP000829398">
    <property type="component" value="Chromosome 1"/>
</dbReference>
<dbReference type="EMBL" id="CM039170">
    <property type="protein sequence ID" value="KAH9803147.1"/>
    <property type="molecule type" value="Genomic_DNA"/>
</dbReference>